<feature type="region of interest" description="Disordered" evidence="3">
    <location>
        <begin position="204"/>
        <end position="287"/>
    </location>
</feature>
<feature type="compositionally biased region" description="Basic and acidic residues" evidence="3">
    <location>
        <begin position="327"/>
        <end position="340"/>
    </location>
</feature>
<accession>A0A8E2DK19</accession>
<evidence type="ECO:0000256" key="2">
    <source>
        <dbReference type="PROSITE-ProRule" id="PRU00358"/>
    </source>
</evidence>
<dbReference type="OrthoDB" id="2270193at2759"/>
<feature type="region of interest" description="Disordered" evidence="3">
    <location>
        <begin position="28"/>
        <end position="52"/>
    </location>
</feature>
<dbReference type="SUPFAM" id="SSF88697">
    <property type="entry name" value="PUA domain-like"/>
    <property type="match status" value="1"/>
</dbReference>
<feature type="region of interest" description="Disordered" evidence="3">
    <location>
        <begin position="302"/>
        <end position="347"/>
    </location>
</feature>
<protein>
    <recommendedName>
        <fullName evidence="4">YDG domain-containing protein</fullName>
    </recommendedName>
</protein>
<feature type="compositionally biased region" description="Basic residues" evidence="3">
    <location>
        <begin position="43"/>
        <end position="52"/>
    </location>
</feature>
<dbReference type="InterPro" id="IPR045134">
    <property type="entry name" value="UHRF1/2-like"/>
</dbReference>
<dbReference type="GO" id="GO:0016567">
    <property type="term" value="P:protein ubiquitination"/>
    <property type="evidence" value="ECO:0007669"/>
    <property type="project" value="TreeGrafter"/>
</dbReference>
<feature type="domain" description="YDG" evidence="4">
    <location>
        <begin position="59"/>
        <end position="204"/>
    </location>
</feature>
<keyword evidence="1 2" id="KW-0539">Nucleus</keyword>
<evidence type="ECO:0000256" key="3">
    <source>
        <dbReference type="SAM" id="MobiDB-lite"/>
    </source>
</evidence>
<dbReference type="AlphaFoldDB" id="A0A8E2DK19"/>
<evidence type="ECO:0000259" key="4">
    <source>
        <dbReference type="PROSITE" id="PS51015"/>
    </source>
</evidence>
<proteinExistence type="predicted"/>
<dbReference type="EMBL" id="KV722423">
    <property type="protein sequence ID" value="OCH89606.1"/>
    <property type="molecule type" value="Genomic_DNA"/>
</dbReference>
<dbReference type="PROSITE" id="PS51015">
    <property type="entry name" value="YDG"/>
    <property type="match status" value="1"/>
</dbReference>
<feature type="compositionally biased region" description="Polar residues" evidence="3">
    <location>
        <begin position="252"/>
        <end position="267"/>
    </location>
</feature>
<gene>
    <name evidence="5" type="ORF">OBBRIDRAFT_756313</name>
</gene>
<feature type="compositionally biased region" description="Low complexity" evidence="3">
    <location>
        <begin position="426"/>
        <end position="440"/>
    </location>
</feature>
<evidence type="ECO:0000256" key="1">
    <source>
        <dbReference type="ARBA" id="ARBA00023242"/>
    </source>
</evidence>
<sequence>MSTFEPLIQSEAGPSELKREAFSVELCSGRGSPAADQSEATPAKRKQVKKRAQNPKIFGDIPGYPVGSRWRYRQQISDCGVHPGIIAGIYGDKHHGAYSIVLAEGYPDDEDHGYSFIYTGCGGRAKGQRSGPQVEDQSFENSRNAALQVSSMTGNPVRVVRGATSKSDWAPPEGFRYDGLYIVEDTWMEKGKSGHMVCKFRLRRQEGQPPIPRKEGSINVKVPKRRKRKTAEQESTAEGSAGPTKRIKTETAESSTVFPESTQQDNQRLVAPASIGGTPSVNREASEAEQSFFLDLMAQDDEPESVDTHPDSSVEAGTRYDSIFDEDTGRVNTESHRDDTIVTPASERFSSINDVRILEPQPELEDGAPNSQTSVSGFVELEAEQSLSEPSTQGSAIGVSVLADNVHTAECDSDAHRPLRPGRAQDAIPAPIPSDDAASAGIAPSAEDQIDLHIQPSSSVFLCETAEAMPHVHVEDPEPQFSAGPSPTDGEFAGNFNELELMYPDEEADVDIWRARNLDEAL</sequence>
<organism evidence="5 6">
    <name type="scientific">Obba rivulosa</name>
    <dbReference type="NCBI Taxonomy" id="1052685"/>
    <lineage>
        <taxon>Eukaryota</taxon>
        <taxon>Fungi</taxon>
        <taxon>Dikarya</taxon>
        <taxon>Basidiomycota</taxon>
        <taxon>Agaricomycotina</taxon>
        <taxon>Agaricomycetes</taxon>
        <taxon>Polyporales</taxon>
        <taxon>Gelatoporiaceae</taxon>
        <taxon>Obba</taxon>
    </lineage>
</organism>
<dbReference type="GO" id="GO:0005634">
    <property type="term" value="C:nucleus"/>
    <property type="evidence" value="ECO:0007669"/>
    <property type="project" value="UniProtKB-SubCell"/>
</dbReference>
<dbReference type="Gene3D" id="2.30.280.10">
    <property type="entry name" value="SRA-YDG"/>
    <property type="match status" value="1"/>
</dbReference>
<dbReference type="InterPro" id="IPR003105">
    <property type="entry name" value="SRA_YDG"/>
</dbReference>
<dbReference type="Proteomes" id="UP000250043">
    <property type="component" value="Unassembled WGS sequence"/>
</dbReference>
<name>A0A8E2DK19_9APHY</name>
<reference evidence="5 6" key="1">
    <citation type="submission" date="2016-07" db="EMBL/GenBank/DDBJ databases">
        <title>Draft genome of the white-rot fungus Obba rivulosa 3A-2.</title>
        <authorList>
            <consortium name="DOE Joint Genome Institute"/>
            <person name="Miettinen O."/>
            <person name="Riley R."/>
            <person name="Acob R."/>
            <person name="Barry K."/>
            <person name="Cullen D."/>
            <person name="De Vries R."/>
            <person name="Hainaut M."/>
            <person name="Hatakka A."/>
            <person name="Henrissat B."/>
            <person name="Hilden K."/>
            <person name="Kuo R."/>
            <person name="Labutti K."/>
            <person name="Lipzen A."/>
            <person name="Makela M.R."/>
            <person name="Sandor L."/>
            <person name="Spatafora J.W."/>
            <person name="Grigoriev I.V."/>
            <person name="Hibbett D.S."/>
        </authorList>
    </citation>
    <scope>NUCLEOTIDE SEQUENCE [LARGE SCALE GENOMIC DNA]</scope>
    <source>
        <strain evidence="5 6">3A-2</strain>
    </source>
</reference>
<evidence type="ECO:0000313" key="6">
    <source>
        <dbReference type="Proteomes" id="UP000250043"/>
    </source>
</evidence>
<dbReference type="PANTHER" id="PTHR14140:SF27">
    <property type="entry name" value="OS04G0289800 PROTEIN"/>
    <property type="match status" value="1"/>
</dbReference>
<feature type="region of interest" description="Disordered" evidence="3">
    <location>
        <begin position="412"/>
        <end position="440"/>
    </location>
</feature>
<dbReference type="InterPro" id="IPR036987">
    <property type="entry name" value="SRA-YDG_sf"/>
</dbReference>
<dbReference type="GO" id="GO:0061630">
    <property type="term" value="F:ubiquitin protein ligase activity"/>
    <property type="evidence" value="ECO:0007669"/>
    <property type="project" value="TreeGrafter"/>
</dbReference>
<dbReference type="GO" id="GO:0044027">
    <property type="term" value="P:negative regulation of gene expression via chromosomal CpG island methylation"/>
    <property type="evidence" value="ECO:0007669"/>
    <property type="project" value="TreeGrafter"/>
</dbReference>
<evidence type="ECO:0000313" key="5">
    <source>
        <dbReference type="EMBL" id="OCH89606.1"/>
    </source>
</evidence>
<dbReference type="InterPro" id="IPR015947">
    <property type="entry name" value="PUA-like_sf"/>
</dbReference>
<dbReference type="Pfam" id="PF02182">
    <property type="entry name" value="SAD_SRA"/>
    <property type="match status" value="1"/>
</dbReference>
<dbReference type="SMART" id="SM00466">
    <property type="entry name" value="SRA"/>
    <property type="match status" value="1"/>
</dbReference>
<comment type="subcellular location">
    <subcellularLocation>
        <location evidence="2">Nucleus</location>
    </subcellularLocation>
</comment>
<keyword evidence="6" id="KW-1185">Reference proteome</keyword>
<dbReference type="PANTHER" id="PTHR14140">
    <property type="entry name" value="E3 UBIQUITIN-PROTEIN LIGASE UHRF-RELATED"/>
    <property type="match status" value="1"/>
</dbReference>